<dbReference type="InterPro" id="IPR001736">
    <property type="entry name" value="PLipase_D/transphosphatidylase"/>
</dbReference>
<dbReference type="Pfam" id="PF13396">
    <property type="entry name" value="PLDc_N"/>
    <property type="match status" value="1"/>
</dbReference>
<dbReference type="InterPro" id="IPR027379">
    <property type="entry name" value="CLS_N"/>
</dbReference>
<accession>A0A8F6TUC8</accession>
<keyword evidence="19" id="KW-1185">Reference proteome</keyword>
<reference evidence="18 19" key="1">
    <citation type="submission" date="2021-07" db="EMBL/GenBank/DDBJ databases">
        <title>A novel Jannaschia species isolated from marine dinoflagellate Ceratoperidinium margalefii.</title>
        <authorList>
            <person name="Jiang Y."/>
            <person name="Li Z."/>
        </authorList>
    </citation>
    <scope>NUCLEOTIDE SEQUENCE [LARGE SCALE GENOMIC DNA]</scope>
    <source>
        <strain evidence="18 19">J12C1-MA-4</strain>
    </source>
</reference>
<dbReference type="KEGG" id="gce:KYE46_14460"/>
<evidence type="ECO:0000256" key="10">
    <source>
        <dbReference type="ARBA" id="ARBA00022989"/>
    </source>
</evidence>
<dbReference type="PROSITE" id="PS50035">
    <property type="entry name" value="PLD"/>
    <property type="match status" value="2"/>
</dbReference>
<evidence type="ECO:0000256" key="7">
    <source>
        <dbReference type="ARBA" id="ARBA00022679"/>
    </source>
</evidence>
<keyword evidence="5" id="KW-0444">Lipid biosynthesis</keyword>
<dbReference type="InterPro" id="IPR022924">
    <property type="entry name" value="Cardiolipin_synthase"/>
</dbReference>
<protein>
    <recommendedName>
        <fullName evidence="15">Cardiolipin synthase</fullName>
        <ecNumber evidence="15">2.7.8.-</ecNumber>
    </recommendedName>
</protein>
<evidence type="ECO:0000256" key="15">
    <source>
        <dbReference type="NCBIfam" id="TIGR04265"/>
    </source>
</evidence>
<dbReference type="InterPro" id="IPR025202">
    <property type="entry name" value="PLD-like_dom"/>
</dbReference>
<gene>
    <name evidence="18" type="primary">cls</name>
    <name evidence="18" type="ORF">KYE46_14460</name>
</gene>
<evidence type="ECO:0000313" key="19">
    <source>
        <dbReference type="Proteomes" id="UP000825009"/>
    </source>
</evidence>
<dbReference type="EMBL" id="CP079194">
    <property type="protein sequence ID" value="QXT39116.1"/>
    <property type="molecule type" value="Genomic_DNA"/>
</dbReference>
<keyword evidence="10 16" id="KW-1133">Transmembrane helix</keyword>
<evidence type="ECO:0000256" key="5">
    <source>
        <dbReference type="ARBA" id="ARBA00022516"/>
    </source>
</evidence>
<name>A0A8F6TUC8_9RHOB</name>
<evidence type="ECO:0000256" key="12">
    <source>
        <dbReference type="ARBA" id="ARBA00023136"/>
    </source>
</evidence>
<dbReference type="Pfam" id="PF13091">
    <property type="entry name" value="PLDc_2"/>
    <property type="match status" value="2"/>
</dbReference>
<dbReference type="GO" id="GO:0005576">
    <property type="term" value="C:extracellular region"/>
    <property type="evidence" value="ECO:0007669"/>
    <property type="project" value="UniProtKB-SubCell"/>
</dbReference>
<keyword evidence="13" id="KW-0594">Phospholipid biosynthesis</keyword>
<evidence type="ECO:0000256" key="2">
    <source>
        <dbReference type="ARBA" id="ARBA00004613"/>
    </source>
</evidence>
<feature type="domain" description="PLD phosphodiesterase" evidence="17">
    <location>
        <begin position="214"/>
        <end position="241"/>
    </location>
</feature>
<keyword evidence="8 16" id="KW-0812">Transmembrane</keyword>
<dbReference type="CDD" id="cd09152">
    <property type="entry name" value="PLDc_EcCLS_like_1"/>
    <property type="match status" value="1"/>
</dbReference>
<evidence type="ECO:0000313" key="18">
    <source>
        <dbReference type="EMBL" id="QXT39116.1"/>
    </source>
</evidence>
<proteinExistence type="predicted"/>
<comment type="function">
    <text evidence="1">Could be a virulence factor.</text>
</comment>
<sequence length="476" mass="53002">MNYLIYLHTAVVIAFSVRILLRDDLLPTARLAWFIVLVILPGFGSVIYFLFGEADLGKKGKSKARKMQEKIRTIGGRHLGDAEALPTLIHKDYQPLFRYAASMNGFQPVPGNTARLMADPDDTLRHMIADIDAATDHVHALYYIWLEDHTGTALAEALIRAAKRGVTCRAMTDGLGSRGLVGSALWTAMEEAGVQLAVAFPLHRPFHTLLTSRIDLRNHRKITVIDGRVTYCGSRNSADPEFRPKRRYGPWVDIMVRFEGPIVAQNQLLFASDWVAATGDDVESFPLIAEPRPGGFPAQVFADGPTERKGGTPQLFSLALATARESVTISTPYFVPDATLVEALCAAAHRGTRVTLIFPRRNDSLIVAAASRSYYRRLLEAGCALHEFTGGLLHAKTLTVDEEITMIGSSNLDMRSFDLNYENNILLQDSALTERVHERQRDYIAGSHQIDLFEVLQWPYYKRIWQNVIATIGPVL</sequence>
<feature type="domain" description="PLD phosphodiesterase" evidence="17">
    <location>
        <begin position="389"/>
        <end position="416"/>
    </location>
</feature>
<dbReference type="NCBIfam" id="TIGR04265">
    <property type="entry name" value="bac_cardiolipin"/>
    <property type="match status" value="1"/>
</dbReference>
<evidence type="ECO:0000256" key="6">
    <source>
        <dbReference type="ARBA" id="ARBA00022525"/>
    </source>
</evidence>
<keyword evidence="11" id="KW-0443">Lipid metabolism</keyword>
<evidence type="ECO:0000256" key="9">
    <source>
        <dbReference type="ARBA" id="ARBA00022737"/>
    </source>
</evidence>
<dbReference type="EC" id="2.7.8.-" evidence="15"/>
<dbReference type="SMART" id="SM00155">
    <property type="entry name" value="PLDc"/>
    <property type="match status" value="2"/>
</dbReference>
<organism evidence="18 19">
    <name type="scientific">Gymnodinialimonas ceratoperidinii</name>
    <dbReference type="NCBI Taxonomy" id="2856823"/>
    <lineage>
        <taxon>Bacteria</taxon>
        <taxon>Pseudomonadati</taxon>
        <taxon>Pseudomonadota</taxon>
        <taxon>Alphaproteobacteria</taxon>
        <taxon>Rhodobacterales</taxon>
        <taxon>Paracoccaceae</taxon>
        <taxon>Gymnodinialimonas</taxon>
    </lineage>
</organism>
<dbReference type="CDD" id="cd09158">
    <property type="entry name" value="PLDc_EcCLS_like_2"/>
    <property type="match status" value="1"/>
</dbReference>
<dbReference type="Proteomes" id="UP000825009">
    <property type="component" value="Chromosome"/>
</dbReference>
<keyword evidence="12 16" id="KW-0472">Membrane</keyword>
<dbReference type="GO" id="GO:0032049">
    <property type="term" value="P:cardiolipin biosynthetic process"/>
    <property type="evidence" value="ECO:0007669"/>
    <property type="project" value="UniProtKB-UniRule"/>
</dbReference>
<evidence type="ECO:0000256" key="3">
    <source>
        <dbReference type="ARBA" id="ARBA00004651"/>
    </source>
</evidence>
<dbReference type="AlphaFoldDB" id="A0A8F6TUC8"/>
<keyword evidence="7" id="KW-0808">Transferase</keyword>
<keyword evidence="4" id="KW-1003">Cell membrane</keyword>
<evidence type="ECO:0000259" key="17">
    <source>
        <dbReference type="PROSITE" id="PS50035"/>
    </source>
</evidence>
<keyword evidence="9" id="KW-0677">Repeat</keyword>
<feature type="transmembrane region" description="Helical" evidence="16">
    <location>
        <begin position="32"/>
        <end position="51"/>
    </location>
</feature>
<dbReference type="PANTHER" id="PTHR21248">
    <property type="entry name" value="CARDIOLIPIN SYNTHASE"/>
    <property type="match status" value="1"/>
</dbReference>
<evidence type="ECO:0000256" key="16">
    <source>
        <dbReference type="SAM" id="Phobius"/>
    </source>
</evidence>
<keyword evidence="6" id="KW-0964">Secreted</keyword>
<dbReference type="RefSeq" id="WP_219001464.1">
    <property type="nucleotide sequence ID" value="NZ_CP079194.1"/>
</dbReference>
<evidence type="ECO:0000256" key="8">
    <source>
        <dbReference type="ARBA" id="ARBA00022692"/>
    </source>
</evidence>
<keyword evidence="14" id="KW-1208">Phospholipid metabolism</keyword>
<comment type="subcellular location">
    <subcellularLocation>
        <location evidence="3">Cell membrane</location>
        <topology evidence="3">Multi-pass membrane protein</topology>
    </subcellularLocation>
    <subcellularLocation>
        <location evidence="2">Secreted</location>
    </subcellularLocation>
</comment>
<evidence type="ECO:0000256" key="13">
    <source>
        <dbReference type="ARBA" id="ARBA00023209"/>
    </source>
</evidence>
<evidence type="ECO:0000256" key="11">
    <source>
        <dbReference type="ARBA" id="ARBA00023098"/>
    </source>
</evidence>
<evidence type="ECO:0000256" key="14">
    <source>
        <dbReference type="ARBA" id="ARBA00023264"/>
    </source>
</evidence>
<evidence type="ECO:0000256" key="1">
    <source>
        <dbReference type="ARBA" id="ARBA00003145"/>
    </source>
</evidence>
<dbReference type="PANTHER" id="PTHR21248:SF22">
    <property type="entry name" value="PHOSPHOLIPASE D"/>
    <property type="match status" value="1"/>
</dbReference>
<dbReference type="GO" id="GO:0008808">
    <property type="term" value="F:cardiolipin synthase activity"/>
    <property type="evidence" value="ECO:0007669"/>
    <property type="project" value="UniProtKB-UniRule"/>
</dbReference>
<dbReference type="GO" id="GO:0005886">
    <property type="term" value="C:plasma membrane"/>
    <property type="evidence" value="ECO:0007669"/>
    <property type="project" value="UniProtKB-SubCell"/>
</dbReference>
<evidence type="ECO:0000256" key="4">
    <source>
        <dbReference type="ARBA" id="ARBA00022475"/>
    </source>
</evidence>